<dbReference type="InterPro" id="IPR005135">
    <property type="entry name" value="Endo/exonuclease/phosphatase"/>
</dbReference>
<feature type="compositionally biased region" description="Basic residues" evidence="1">
    <location>
        <begin position="260"/>
        <end position="279"/>
    </location>
</feature>
<organism evidence="3 4">
    <name type="scientific">Nonomuraea antimicrobica</name>
    <dbReference type="NCBI Taxonomy" id="561173"/>
    <lineage>
        <taxon>Bacteria</taxon>
        <taxon>Bacillati</taxon>
        <taxon>Actinomycetota</taxon>
        <taxon>Actinomycetes</taxon>
        <taxon>Streptosporangiales</taxon>
        <taxon>Streptosporangiaceae</taxon>
        <taxon>Nonomuraea</taxon>
    </lineage>
</organism>
<evidence type="ECO:0000256" key="1">
    <source>
        <dbReference type="SAM" id="MobiDB-lite"/>
    </source>
</evidence>
<sequence length="312" mass="34090">MSNLKVATVNGEWMNDWFTPDAEPAAFTRTFSHDGSEDGEQGVTAEAAGRLAGLISAVDADVVALVEAPSRTAELRLFIDEYLTAGGRAVYDFVEGDSGGSQKLALLFKPDRVTVSLTPSSEASLLIDPWPADVDGDGRNRRRIANEAMRIRKAMEQRMTADPASALVVLGDLNDGPGQDYFEELYLAHNVTDILAGSPYQPERLFGHAQARRRGGPALQRRVRRLRHQGAEPAGPAGPHPALARHDGRRLTPGQGARFRAGRARRLGRPGQRRRLRTRPARDRPPPGQRAARPRLTASPRRRPPAVPREGC</sequence>
<reference evidence="4" key="1">
    <citation type="journal article" date="2019" name="Int. J. Syst. Evol. Microbiol.">
        <title>The Global Catalogue of Microorganisms (GCM) 10K type strain sequencing project: providing services to taxonomists for standard genome sequencing and annotation.</title>
        <authorList>
            <consortium name="The Broad Institute Genomics Platform"/>
            <consortium name="The Broad Institute Genome Sequencing Center for Infectious Disease"/>
            <person name="Wu L."/>
            <person name="Ma J."/>
        </authorList>
    </citation>
    <scope>NUCLEOTIDE SEQUENCE [LARGE SCALE GENOMIC DNA]</scope>
    <source>
        <strain evidence="4">JCM 16904</strain>
    </source>
</reference>
<gene>
    <name evidence="3" type="ORF">GCM10022224_051490</name>
</gene>
<evidence type="ECO:0000259" key="2">
    <source>
        <dbReference type="Pfam" id="PF03372"/>
    </source>
</evidence>
<dbReference type="RefSeq" id="WP_344883108.1">
    <property type="nucleotide sequence ID" value="NZ_BAAAZP010000093.1"/>
</dbReference>
<dbReference type="EMBL" id="BAAAZP010000093">
    <property type="protein sequence ID" value="GAA3680939.1"/>
    <property type="molecule type" value="Genomic_DNA"/>
</dbReference>
<proteinExistence type="predicted"/>
<keyword evidence="4" id="KW-1185">Reference proteome</keyword>
<feature type="compositionally biased region" description="Low complexity" evidence="1">
    <location>
        <begin position="231"/>
        <end position="242"/>
    </location>
</feature>
<dbReference type="InterPro" id="IPR036691">
    <property type="entry name" value="Endo/exonu/phosph_ase_sf"/>
</dbReference>
<dbReference type="SUPFAM" id="SSF56219">
    <property type="entry name" value="DNase I-like"/>
    <property type="match status" value="1"/>
</dbReference>
<name>A0ABP7C9F1_9ACTN</name>
<feature type="domain" description="Endonuclease/exonuclease/phosphatase" evidence="2">
    <location>
        <begin position="50"/>
        <end position="188"/>
    </location>
</feature>
<evidence type="ECO:0000313" key="3">
    <source>
        <dbReference type="EMBL" id="GAA3680939.1"/>
    </source>
</evidence>
<accession>A0ABP7C9F1</accession>
<feature type="region of interest" description="Disordered" evidence="1">
    <location>
        <begin position="229"/>
        <end position="312"/>
    </location>
</feature>
<dbReference type="Pfam" id="PF03372">
    <property type="entry name" value="Exo_endo_phos"/>
    <property type="match status" value="1"/>
</dbReference>
<evidence type="ECO:0000313" key="4">
    <source>
        <dbReference type="Proteomes" id="UP001500902"/>
    </source>
</evidence>
<dbReference type="Proteomes" id="UP001500902">
    <property type="component" value="Unassembled WGS sequence"/>
</dbReference>
<protein>
    <recommendedName>
        <fullName evidence="2">Endonuclease/exonuclease/phosphatase domain-containing protein</fullName>
    </recommendedName>
</protein>
<comment type="caution">
    <text evidence="3">The sequence shown here is derived from an EMBL/GenBank/DDBJ whole genome shotgun (WGS) entry which is preliminary data.</text>
</comment>